<dbReference type="Ensembl" id="ENSORLT00020029879.1">
    <property type="protein sequence ID" value="ENSORLP00020034821.1"/>
    <property type="gene ID" value="ENSORLG00020021488.1"/>
</dbReference>
<name>A0A3P9MP84_ORYLA</name>
<dbReference type="Proteomes" id="UP000265180">
    <property type="component" value="Chromosome 18"/>
</dbReference>
<reference key="1">
    <citation type="journal article" date="2007" name="Nature">
        <title>The medaka draft genome and insights into vertebrate genome evolution.</title>
        <authorList>
            <person name="Kasahara M."/>
            <person name="Naruse K."/>
            <person name="Sasaki S."/>
            <person name="Nakatani Y."/>
            <person name="Qu W."/>
            <person name="Ahsan B."/>
            <person name="Yamada T."/>
            <person name="Nagayasu Y."/>
            <person name="Doi K."/>
            <person name="Kasai Y."/>
            <person name="Jindo T."/>
            <person name="Kobayashi D."/>
            <person name="Shimada A."/>
            <person name="Toyoda A."/>
            <person name="Kuroki Y."/>
            <person name="Fujiyama A."/>
            <person name="Sasaki T."/>
            <person name="Shimizu A."/>
            <person name="Asakawa S."/>
            <person name="Shimizu N."/>
            <person name="Hashimoto S."/>
            <person name="Yang J."/>
            <person name="Lee Y."/>
            <person name="Matsushima K."/>
            <person name="Sugano S."/>
            <person name="Sakaizumi M."/>
            <person name="Narita T."/>
            <person name="Ohishi K."/>
            <person name="Haga S."/>
            <person name="Ohta F."/>
            <person name="Nomoto H."/>
            <person name="Nogata K."/>
            <person name="Morishita T."/>
            <person name="Endo T."/>
            <person name="Shin-I T."/>
            <person name="Takeda H."/>
            <person name="Morishita S."/>
            <person name="Kohara Y."/>
        </authorList>
    </citation>
    <scope>NUCLEOTIDE SEQUENCE [LARGE SCALE GENOMIC DNA]</scope>
    <source>
        <strain>Hd-rR</strain>
    </source>
</reference>
<protein>
    <submittedName>
        <fullName evidence="3">Uncharacterized protein</fullName>
    </submittedName>
</protein>
<organism evidence="3 4">
    <name type="scientific">Oryzias latipes</name>
    <name type="common">Japanese rice fish</name>
    <name type="synonym">Japanese killifish</name>
    <dbReference type="NCBI Taxonomy" id="8090"/>
    <lineage>
        <taxon>Eukaryota</taxon>
        <taxon>Metazoa</taxon>
        <taxon>Chordata</taxon>
        <taxon>Craniata</taxon>
        <taxon>Vertebrata</taxon>
        <taxon>Euteleostomi</taxon>
        <taxon>Actinopterygii</taxon>
        <taxon>Neopterygii</taxon>
        <taxon>Teleostei</taxon>
        <taxon>Neoteleostei</taxon>
        <taxon>Acanthomorphata</taxon>
        <taxon>Ovalentaria</taxon>
        <taxon>Atherinomorphae</taxon>
        <taxon>Beloniformes</taxon>
        <taxon>Adrianichthyidae</taxon>
        <taxon>Oryziinae</taxon>
        <taxon>Oryzias</taxon>
    </lineage>
</organism>
<reference evidence="3" key="3">
    <citation type="submission" date="2025-08" db="UniProtKB">
        <authorList>
            <consortium name="Ensembl"/>
        </authorList>
    </citation>
    <scope>IDENTIFICATION</scope>
    <source>
        <strain evidence="3">HNI</strain>
    </source>
</reference>
<evidence type="ECO:0000313" key="3">
    <source>
        <dbReference type="Ensembl" id="ENSORLP00020034821.1"/>
    </source>
</evidence>
<evidence type="ECO:0000256" key="1">
    <source>
        <dbReference type="SAM" id="MobiDB-lite"/>
    </source>
</evidence>
<reference evidence="3 4" key="2">
    <citation type="submission" date="2017-04" db="EMBL/GenBank/DDBJ databases">
        <title>CpG methylation of centromeres and impact of large insertions on vertebrate speciation.</title>
        <authorList>
            <person name="Ichikawa K."/>
            <person name="Yoshimura J."/>
            <person name="Morishita S."/>
        </authorList>
    </citation>
    <scope>NUCLEOTIDE SEQUENCE</scope>
    <source>
        <strain evidence="3 4">HNI</strain>
    </source>
</reference>
<reference evidence="3" key="4">
    <citation type="submission" date="2025-09" db="UniProtKB">
        <authorList>
            <consortium name="Ensembl"/>
        </authorList>
    </citation>
    <scope>IDENTIFICATION</scope>
    <source>
        <strain evidence="3">HNI</strain>
    </source>
</reference>
<keyword evidence="2" id="KW-0472">Membrane</keyword>
<accession>A0A3P9MP84</accession>
<dbReference type="AlphaFoldDB" id="A0A3P9MP84"/>
<feature type="region of interest" description="Disordered" evidence="1">
    <location>
        <begin position="76"/>
        <end position="103"/>
    </location>
</feature>
<sequence>MWVCQLGLRGWNLSSSSYRVSGFLYQQVNLDGINQHQLIFYVVVVFHGHIFCAYWFVYACTYVFVITEHKNLQHQNPKVTNPVTNPAVRPQIKESGDKETPIQTENCQPPFLGGLTQNLDVQNPTPAFEHSHMNMESSQKLLNTQVDKAEDPFLAHFLCVDVTVLQVGLVEDQVAFLQLLKGQFPQRLNHLLTLSSG</sequence>
<keyword evidence="2" id="KW-0812">Transmembrane</keyword>
<evidence type="ECO:0000313" key="4">
    <source>
        <dbReference type="Proteomes" id="UP000265180"/>
    </source>
</evidence>
<feature type="compositionally biased region" description="Basic and acidic residues" evidence="1">
    <location>
        <begin position="91"/>
        <end position="100"/>
    </location>
</feature>
<keyword evidence="2" id="KW-1133">Transmembrane helix</keyword>
<proteinExistence type="predicted"/>
<feature type="transmembrane region" description="Helical" evidence="2">
    <location>
        <begin position="38"/>
        <end position="65"/>
    </location>
</feature>
<evidence type="ECO:0000256" key="2">
    <source>
        <dbReference type="SAM" id="Phobius"/>
    </source>
</evidence>